<proteinExistence type="predicted"/>
<organism evidence="1 2">
    <name type="scientific">Macroventuria anomochaeta</name>
    <dbReference type="NCBI Taxonomy" id="301207"/>
    <lineage>
        <taxon>Eukaryota</taxon>
        <taxon>Fungi</taxon>
        <taxon>Dikarya</taxon>
        <taxon>Ascomycota</taxon>
        <taxon>Pezizomycotina</taxon>
        <taxon>Dothideomycetes</taxon>
        <taxon>Pleosporomycetidae</taxon>
        <taxon>Pleosporales</taxon>
        <taxon>Pleosporineae</taxon>
        <taxon>Didymellaceae</taxon>
        <taxon>Macroventuria</taxon>
    </lineage>
</organism>
<evidence type="ECO:0000313" key="2">
    <source>
        <dbReference type="Proteomes" id="UP000799754"/>
    </source>
</evidence>
<comment type="caution">
    <text evidence="1">The sequence shown here is derived from an EMBL/GenBank/DDBJ whole genome shotgun (WGS) entry which is preliminary data.</text>
</comment>
<dbReference type="EMBL" id="MU006738">
    <property type="protein sequence ID" value="KAF2623302.1"/>
    <property type="molecule type" value="Genomic_DNA"/>
</dbReference>
<dbReference type="Proteomes" id="UP000799754">
    <property type="component" value="Unassembled WGS sequence"/>
</dbReference>
<gene>
    <name evidence="1" type="ORF">BU25DRAFT_181985</name>
</gene>
<name>A0ACB6RQU3_9PLEO</name>
<keyword evidence="2" id="KW-1185">Reference proteome</keyword>
<accession>A0ACB6RQU3</accession>
<sequence length="74" mass="8297">MANMSATMDKASRVLAQAVPPGLYKSYRARAARGKVPHTTIHYRARGRPSIEEKAQSQQYLTLYKEDALVSFLV</sequence>
<protein>
    <submittedName>
        <fullName evidence="1">Uncharacterized protein</fullName>
    </submittedName>
</protein>
<evidence type="ECO:0000313" key="1">
    <source>
        <dbReference type="EMBL" id="KAF2623302.1"/>
    </source>
</evidence>
<reference evidence="1" key="1">
    <citation type="journal article" date="2020" name="Stud. Mycol.">
        <title>101 Dothideomycetes genomes: a test case for predicting lifestyles and emergence of pathogens.</title>
        <authorList>
            <person name="Haridas S."/>
            <person name="Albert R."/>
            <person name="Binder M."/>
            <person name="Bloem J."/>
            <person name="Labutti K."/>
            <person name="Salamov A."/>
            <person name="Andreopoulos B."/>
            <person name="Baker S."/>
            <person name="Barry K."/>
            <person name="Bills G."/>
            <person name="Bluhm B."/>
            <person name="Cannon C."/>
            <person name="Castanera R."/>
            <person name="Culley D."/>
            <person name="Daum C."/>
            <person name="Ezra D."/>
            <person name="Gonzalez J."/>
            <person name="Henrissat B."/>
            <person name="Kuo A."/>
            <person name="Liang C."/>
            <person name="Lipzen A."/>
            <person name="Lutzoni F."/>
            <person name="Magnuson J."/>
            <person name="Mondo S."/>
            <person name="Nolan M."/>
            <person name="Ohm R."/>
            <person name="Pangilinan J."/>
            <person name="Park H.-J."/>
            <person name="Ramirez L."/>
            <person name="Alfaro M."/>
            <person name="Sun H."/>
            <person name="Tritt A."/>
            <person name="Yoshinaga Y."/>
            <person name="Zwiers L.-H."/>
            <person name="Turgeon B."/>
            <person name="Goodwin S."/>
            <person name="Spatafora J."/>
            <person name="Crous P."/>
            <person name="Grigoriev I."/>
        </authorList>
    </citation>
    <scope>NUCLEOTIDE SEQUENCE</scope>
    <source>
        <strain evidence="1">CBS 525.71</strain>
    </source>
</reference>